<evidence type="ECO:0000256" key="2">
    <source>
        <dbReference type="SAM" id="Phobius"/>
    </source>
</evidence>
<organism evidence="3 4">
    <name type="scientific">Russula ochroleuca</name>
    <dbReference type="NCBI Taxonomy" id="152965"/>
    <lineage>
        <taxon>Eukaryota</taxon>
        <taxon>Fungi</taxon>
        <taxon>Dikarya</taxon>
        <taxon>Basidiomycota</taxon>
        <taxon>Agaricomycotina</taxon>
        <taxon>Agaricomycetes</taxon>
        <taxon>Russulales</taxon>
        <taxon>Russulaceae</taxon>
        <taxon>Russula</taxon>
    </lineage>
</organism>
<keyword evidence="2" id="KW-1133">Transmembrane helix</keyword>
<reference evidence="3" key="1">
    <citation type="submission" date="2019-10" db="EMBL/GenBank/DDBJ databases">
        <authorList>
            <consortium name="DOE Joint Genome Institute"/>
            <person name="Kuo A."/>
            <person name="Miyauchi S."/>
            <person name="Kiss E."/>
            <person name="Drula E."/>
            <person name="Kohler A."/>
            <person name="Sanchez-Garcia M."/>
            <person name="Andreopoulos B."/>
            <person name="Barry K.W."/>
            <person name="Bonito G."/>
            <person name="Buee M."/>
            <person name="Carver A."/>
            <person name="Chen C."/>
            <person name="Cichocki N."/>
            <person name="Clum A."/>
            <person name="Culley D."/>
            <person name="Crous P.W."/>
            <person name="Fauchery L."/>
            <person name="Girlanda M."/>
            <person name="Hayes R."/>
            <person name="Keri Z."/>
            <person name="LaButti K."/>
            <person name="Lipzen A."/>
            <person name="Lombard V."/>
            <person name="Magnuson J."/>
            <person name="Maillard F."/>
            <person name="Morin E."/>
            <person name="Murat C."/>
            <person name="Nolan M."/>
            <person name="Ohm R."/>
            <person name="Pangilinan J."/>
            <person name="Pereira M."/>
            <person name="Perotto S."/>
            <person name="Peter M."/>
            <person name="Riley R."/>
            <person name="Sitrit Y."/>
            <person name="Stielow B."/>
            <person name="Szollosi G."/>
            <person name="Zifcakova L."/>
            <person name="Stursova M."/>
            <person name="Spatafora J.W."/>
            <person name="Tedersoo L."/>
            <person name="Vaario L.-M."/>
            <person name="Yamada A."/>
            <person name="Yan M."/>
            <person name="Wang P."/>
            <person name="Xu J."/>
            <person name="Bruns T."/>
            <person name="Baldrian P."/>
            <person name="Vilgalys R."/>
            <person name="Henrissat B."/>
            <person name="Grigoriev I.V."/>
            <person name="Hibbett D."/>
            <person name="Nagy L.G."/>
            <person name="Martin F.M."/>
        </authorList>
    </citation>
    <scope>NUCLEOTIDE SEQUENCE</scope>
    <source>
        <strain evidence="3">Prilba</strain>
    </source>
</reference>
<keyword evidence="2" id="KW-0472">Membrane</keyword>
<dbReference type="AlphaFoldDB" id="A0A9P5JTL6"/>
<evidence type="ECO:0000313" key="3">
    <source>
        <dbReference type="EMBL" id="KAF8463016.1"/>
    </source>
</evidence>
<comment type="caution">
    <text evidence="3">The sequence shown here is derived from an EMBL/GenBank/DDBJ whole genome shotgun (WGS) entry which is preliminary data.</text>
</comment>
<feature type="compositionally biased region" description="Low complexity" evidence="1">
    <location>
        <begin position="145"/>
        <end position="158"/>
    </location>
</feature>
<keyword evidence="4" id="KW-1185">Reference proteome</keyword>
<reference evidence="3" key="2">
    <citation type="journal article" date="2020" name="Nat. Commun.">
        <title>Large-scale genome sequencing of mycorrhizal fungi provides insights into the early evolution of symbiotic traits.</title>
        <authorList>
            <person name="Miyauchi S."/>
            <person name="Kiss E."/>
            <person name="Kuo A."/>
            <person name="Drula E."/>
            <person name="Kohler A."/>
            <person name="Sanchez-Garcia M."/>
            <person name="Morin E."/>
            <person name="Andreopoulos B."/>
            <person name="Barry K.W."/>
            <person name="Bonito G."/>
            <person name="Buee M."/>
            <person name="Carver A."/>
            <person name="Chen C."/>
            <person name="Cichocki N."/>
            <person name="Clum A."/>
            <person name="Culley D."/>
            <person name="Crous P.W."/>
            <person name="Fauchery L."/>
            <person name="Girlanda M."/>
            <person name="Hayes R.D."/>
            <person name="Keri Z."/>
            <person name="LaButti K."/>
            <person name="Lipzen A."/>
            <person name="Lombard V."/>
            <person name="Magnuson J."/>
            <person name="Maillard F."/>
            <person name="Murat C."/>
            <person name="Nolan M."/>
            <person name="Ohm R.A."/>
            <person name="Pangilinan J."/>
            <person name="Pereira M.F."/>
            <person name="Perotto S."/>
            <person name="Peter M."/>
            <person name="Pfister S."/>
            <person name="Riley R."/>
            <person name="Sitrit Y."/>
            <person name="Stielow J.B."/>
            <person name="Szollosi G."/>
            <person name="Zifcakova L."/>
            <person name="Stursova M."/>
            <person name="Spatafora J.W."/>
            <person name="Tedersoo L."/>
            <person name="Vaario L.M."/>
            <person name="Yamada A."/>
            <person name="Yan M."/>
            <person name="Wang P."/>
            <person name="Xu J."/>
            <person name="Bruns T."/>
            <person name="Baldrian P."/>
            <person name="Vilgalys R."/>
            <person name="Dunand C."/>
            <person name="Henrissat B."/>
            <person name="Grigoriev I.V."/>
            <person name="Hibbett D."/>
            <person name="Nagy L.G."/>
            <person name="Martin F.M."/>
        </authorList>
    </citation>
    <scope>NUCLEOTIDE SEQUENCE</scope>
    <source>
        <strain evidence="3">Prilba</strain>
    </source>
</reference>
<feature type="transmembrane region" description="Helical" evidence="2">
    <location>
        <begin position="68"/>
        <end position="85"/>
    </location>
</feature>
<keyword evidence="2" id="KW-0812">Transmembrane</keyword>
<protein>
    <submittedName>
        <fullName evidence="3">Uncharacterized protein</fullName>
    </submittedName>
</protein>
<accession>A0A9P5JTL6</accession>
<feature type="region of interest" description="Disordered" evidence="1">
    <location>
        <begin position="132"/>
        <end position="177"/>
    </location>
</feature>
<dbReference type="Proteomes" id="UP000759537">
    <property type="component" value="Unassembled WGS sequence"/>
</dbReference>
<evidence type="ECO:0000256" key="1">
    <source>
        <dbReference type="SAM" id="MobiDB-lite"/>
    </source>
</evidence>
<name>A0A9P5JTL6_9AGAM</name>
<sequence length="177" mass="19846">MILRIAFKHTRRAWDSGREARLRASSSGPATPVSLPVSAAQLCRRMRRGSWRTIFLDSVQGMRSKTSFLGIFAANFRSLLLSPIASRLNSLVTILRSAPCAFLALLMMLLPMPSLIYRKCVLTASSRESDQRTSVRRRGVLASPKSGSTRQSWSSSTTQRKKIAKKERMTCVGYHKR</sequence>
<evidence type="ECO:0000313" key="4">
    <source>
        <dbReference type="Proteomes" id="UP000759537"/>
    </source>
</evidence>
<feature type="transmembrane region" description="Helical" evidence="2">
    <location>
        <begin position="91"/>
        <end position="110"/>
    </location>
</feature>
<proteinExistence type="predicted"/>
<gene>
    <name evidence="3" type="ORF">DFH94DRAFT_787420</name>
</gene>
<dbReference type="EMBL" id="WHVB01000082">
    <property type="protein sequence ID" value="KAF8463016.1"/>
    <property type="molecule type" value="Genomic_DNA"/>
</dbReference>